<evidence type="ECO:0000256" key="6">
    <source>
        <dbReference type="ARBA" id="ARBA00023008"/>
    </source>
</evidence>
<proteinExistence type="predicted"/>
<evidence type="ECO:0000313" key="12">
    <source>
        <dbReference type="EMBL" id="TBV02115.1"/>
    </source>
</evidence>
<comment type="cofactor">
    <cofactor evidence="8">
        <name>Cu cation</name>
        <dbReference type="ChEBI" id="CHEBI:23378"/>
    </cofactor>
    <text evidence="8">Binds 1 copper ion per subunit.</text>
</comment>
<dbReference type="EMBL" id="QJUM01000026">
    <property type="protein sequence ID" value="TBV02115.1"/>
    <property type="molecule type" value="Genomic_DNA"/>
</dbReference>
<keyword evidence="4" id="KW-0574">Periplasm</keyword>
<dbReference type="Gene3D" id="2.60.40.420">
    <property type="entry name" value="Cupredoxins - blue copper proteins"/>
    <property type="match status" value="1"/>
</dbReference>
<dbReference type="GO" id="GO:0009055">
    <property type="term" value="F:electron transfer activity"/>
    <property type="evidence" value="ECO:0007669"/>
    <property type="project" value="InterPro"/>
</dbReference>
<evidence type="ECO:0000256" key="4">
    <source>
        <dbReference type="ARBA" id="ARBA00022764"/>
    </source>
</evidence>
<reference evidence="13 14" key="1">
    <citation type="submission" date="2018-06" db="EMBL/GenBank/DDBJ databases">
        <title>Three novel Pseudomonas species isolated from symptomatic oak.</title>
        <authorList>
            <person name="Bueno-Gonzalez V."/>
            <person name="Brady C."/>
        </authorList>
    </citation>
    <scope>NUCLEOTIDE SEQUENCE [LARGE SCALE GENOMIC DNA]</scope>
    <source>
        <strain evidence="12 13">P26B</strain>
        <strain evidence="11 14">P6B</strain>
    </source>
</reference>
<gene>
    <name evidence="12" type="ORF">DNK34_19760</name>
    <name evidence="11" type="ORF">DNK44_21585</name>
</gene>
<evidence type="ECO:0000256" key="7">
    <source>
        <dbReference type="NCBIfam" id="TIGR02375"/>
    </source>
</evidence>
<evidence type="ECO:0000256" key="2">
    <source>
        <dbReference type="ARBA" id="ARBA00022448"/>
    </source>
</evidence>
<dbReference type="EMBL" id="QJUL01000043">
    <property type="protein sequence ID" value="TBU87031.1"/>
    <property type="molecule type" value="Genomic_DNA"/>
</dbReference>
<dbReference type="NCBIfam" id="TIGR02375">
    <property type="entry name" value="pseudoazurin"/>
    <property type="match status" value="1"/>
</dbReference>
<evidence type="ECO:0000256" key="3">
    <source>
        <dbReference type="ARBA" id="ARBA00022723"/>
    </source>
</evidence>
<evidence type="ECO:0000256" key="9">
    <source>
        <dbReference type="SAM" id="SignalP"/>
    </source>
</evidence>
<accession>A0A4V2KBL5</accession>
<organism evidence="11 14">
    <name type="scientific">Phytopseudomonas dryadis</name>
    <dbReference type="NCBI Taxonomy" id="2487520"/>
    <lineage>
        <taxon>Bacteria</taxon>
        <taxon>Pseudomonadati</taxon>
        <taxon>Pseudomonadota</taxon>
        <taxon>Gammaproteobacteria</taxon>
        <taxon>Pseudomonadales</taxon>
        <taxon>Pseudomonadaceae</taxon>
        <taxon>Phytopseudomonas</taxon>
    </lineage>
</organism>
<name>A0A4V2KBL5_9GAMM</name>
<dbReference type="RefSeq" id="WP_131176850.1">
    <property type="nucleotide sequence ID" value="NZ_QJUL01000043.1"/>
</dbReference>
<comment type="caution">
    <text evidence="11">The sequence shown here is derived from an EMBL/GenBank/DDBJ whole genome shotgun (WGS) entry which is preliminary data.</text>
</comment>
<dbReference type="AlphaFoldDB" id="A0A4V2KBL5"/>
<keyword evidence="3 8" id="KW-0479">Metal-binding</keyword>
<dbReference type="PRINTS" id="PR00156">
    <property type="entry name" value="COPPERBLUE"/>
</dbReference>
<feature type="domain" description="Blue (type 1) copper" evidence="10">
    <location>
        <begin position="27"/>
        <end position="113"/>
    </location>
</feature>
<dbReference type="PRINTS" id="PR00155">
    <property type="entry name" value="AMICYANIN"/>
</dbReference>
<dbReference type="GO" id="GO:0005507">
    <property type="term" value="F:copper ion binding"/>
    <property type="evidence" value="ECO:0007669"/>
    <property type="project" value="UniProtKB-UniRule"/>
</dbReference>
<dbReference type="GO" id="GO:0042597">
    <property type="term" value="C:periplasmic space"/>
    <property type="evidence" value="ECO:0007669"/>
    <property type="project" value="UniProtKB-SubCell"/>
</dbReference>
<feature type="chain" id="PRO_5020585913" description="Pseudoazurin" evidence="9">
    <location>
        <begin position="22"/>
        <end position="146"/>
    </location>
</feature>
<evidence type="ECO:0000256" key="5">
    <source>
        <dbReference type="ARBA" id="ARBA00022982"/>
    </source>
</evidence>
<comment type="subcellular location">
    <subcellularLocation>
        <location evidence="1">Periplasm</location>
    </subcellularLocation>
</comment>
<evidence type="ECO:0000313" key="11">
    <source>
        <dbReference type="EMBL" id="TBU87031.1"/>
    </source>
</evidence>
<protein>
    <recommendedName>
        <fullName evidence="7">Pseudoazurin</fullName>
    </recommendedName>
</protein>
<dbReference type="Pfam" id="PF00127">
    <property type="entry name" value="Copper-bind"/>
    <property type="match status" value="1"/>
</dbReference>
<evidence type="ECO:0000256" key="1">
    <source>
        <dbReference type="ARBA" id="ARBA00004418"/>
    </source>
</evidence>
<evidence type="ECO:0000259" key="10">
    <source>
        <dbReference type="Pfam" id="PF00127"/>
    </source>
</evidence>
<evidence type="ECO:0000313" key="13">
    <source>
        <dbReference type="Proteomes" id="UP000291334"/>
    </source>
</evidence>
<evidence type="ECO:0000313" key="14">
    <source>
        <dbReference type="Proteomes" id="UP000293172"/>
    </source>
</evidence>
<dbReference type="InterPro" id="IPR012745">
    <property type="entry name" value="Pseudoazurin"/>
</dbReference>
<dbReference type="InterPro" id="IPR002386">
    <property type="entry name" value="Amicyanin/Pseudoazurin"/>
</dbReference>
<dbReference type="InterPro" id="IPR008972">
    <property type="entry name" value="Cupredoxin"/>
</dbReference>
<dbReference type="Proteomes" id="UP000291334">
    <property type="component" value="Unassembled WGS sequence"/>
</dbReference>
<feature type="binding site" evidence="8">
    <location>
        <position position="107"/>
    </location>
    <ligand>
        <name>Cu cation</name>
        <dbReference type="ChEBI" id="CHEBI:23378"/>
    </ligand>
</feature>
<dbReference type="CDD" id="cd04218">
    <property type="entry name" value="Pseudoazurin"/>
    <property type="match status" value="1"/>
</dbReference>
<dbReference type="SUPFAM" id="SSF49503">
    <property type="entry name" value="Cupredoxins"/>
    <property type="match status" value="1"/>
</dbReference>
<feature type="binding site" evidence="8">
    <location>
        <position position="99"/>
    </location>
    <ligand>
        <name>Cu cation</name>
        <dbReference type="ChEBI" id="CHEBI:23378"/>
    </ligand>
</feature>
<keyword evidence="5" id="KW-0249">Electron transport</keyword>
<dbReference type="OrthoDB" id="9757546at2"/>
<dbReference type="InterPro" id="IPR001235">
    <property type="entry name" value="Copper_blue_Plastocyanin"/>
</dbReference>
<evidence type="ECO:0000256" key="8">
    <source>
        <dbReference type="PIRSR" id="PIRSR602386-1"/>
    </source>
</evidence>
<keyword evidence="13" id="KW-1185">Reference proteome</keyword>
<feature type="binding site" evidence="8">
    <location>
        <position position="61"/>
    </location>
    <ligand>
        <name>Cu cation</name>
        <dbReference type="ChEBI" id="CHEBI:23378"/>
    </ligand>
</feature>
<keyword evidence="9" id="KW-0732">Signal</keyword>
<dbReference type="Proteomes" id="UP000293172">
    <property type="component" value="Unassembled WGS sequence"/>
</dbReference>
<dbReference type="InterPro" id="IPR000923">
    <property type="entry name" value="BlueCu_1"/>
</dbReference>
<keyword evidence="6 8" id="KW-0186">Copper</keyword>
<keyword evidence="2" id="KW-0813">Transport</keyword>
<sequence length="146" mass="15587">MPVSSLFAVLLVLLGAAPALAETHEVKMLNRGATGAMVYEPDYLAIAPGDKVKFIATHSTHNAASIPGFLPAAAEPFKGRIDEELEVSFSEPGLYGIQCIPHLAMGMVMLIQVGAQPASEAQIPAQLPARARQRFEQIVQRATQIP</sequence>
<feature type="signal peptide" evidence="9">
    <location>
        <begin position="1"/>
        <end position="21"/>
    </location>
</feature>
<feature type="binding site" evidence="8">
    <location>
        <position position="102"/>
    </location>
    <ligand>
        <name>Cu cation</name>
        <dbReference type="ChEBI" id="CHEBI:23378"/>
    </ligand>
</feature>